<evidence type="ECO:0000256" key="1">
    <source>
        <dbReference type="SAM" id="Phobius"/>
    </source>
</evidence>
<feature type="transmembrane region" description="Helical" evidence="1">
    <location>
        <begin position="35"/>
        <end position="56"/>
    </location>
</feature>
<keyword evidence="3" id="KW-1185">Reference proteome</keyword>
<organism evidence="2 3">
    <name type="scientific">Nitrospirillum iridis</name>
    <dbReference type="NCBI Taxonomy" id="765888"/>
    <lineage>
        <taxon>Bacteria</taxon>
        <taxon>Pseudomonadati</taxon>
        <taxon>Pseudomonadota</taxon>
        <taxon>Alphaproteobacteria</taxon>
        <taxon>Rhodospirillales</taxon>
        <taxon>Azospirillaceae</taxon>
        <taxon>Nitrospirillum</taxon>
    </lineage>
</organism>
<proteinExistence type="predicted"/>
<name>A0A7X0EAV2_9PROT</name>
<keyword evidence="1" id="KW-0472">Membrane</keyword>
<keyword evidence="1" id="KW-0812">Transmembrane</keyword>
<accession>A0A7X0EAV2</accession>
<gene>
    <name evidence="2" type="ORF">FHS74_000490</name>
</gene>
<feature type="transmembrane region" description="Helical" evidence="1">
    <location>
        <begin position="63"/>
        <end position="83"/>
    </location>
</feature>
<sequence length="94" mass="10233">MSWLALIVVPALWFKAAFGSPFLNPDSQGANARKVFAARRLSFALSIAAGGVLYAAMQTGQPAFLPLFIGAGLLTAMMLAAFFRETGRWKRVRR</sequence>
<comment type="caution">
    <text evidence="2">The sequence shown here is derived from an EMBL/GenBank/DDBJ whole genome shotgun (WGS) entry which is preliminary data.</text>
</comment>
<dbReference type="AlphaFoldDB" id="A0A7X0EAV2"/>
<evidence type="ECO:0000313" key="3">
    <source>
        <dbReference type="Proteomes" id="UP000539175"/>
    </source>
</evidence>
<dbReference type="RefSeq" id="WP_184797099.1">
    <property type="nucleotide sequence ID" value="NZ_JACIIZ010000001.1"/>
</dbReference>
<keyword evidence="1" id="KW-1133">Transmembrane helix</keyword>
<dbReference type="EMBL" id="JACIIZ010000001">
    <property type="protein sequence ID" value="MBB6249957.1"/>
    <property type="molecule type" value="Genomic_DNA"/>
</dbReference>
<protein>
    <submittedName>
        <fullName evidence="2">Uncharacterized protein</fullName>
    </submittedName>
</protein>
<reference evidence="2 3" key="1">
    <citation type="submission" date="2020-08" db="EMBL/GenBank/DDBJ databases">
        <title>Genomic Encyclopedia of Type Strains, Phase IV (KMG-IV): sequencing the most valuable type-strain genomes for metagenomic binning, comparative biology and taxonomic classification.</title>
        <authorList>
            <person name="Goeker M."/>
        </authorList>
    </citation>
    <scope>NUCLEOTIDE SEQUENCE [LARGE SCALE GENOMIC DNA]</scope>
    <source>
        <strain evidence="2 3">DSM 22198</strain>
    </source>
</reference>
<dbReference type="Proteomes" id="UP000539175">
    <property type="component" value="Unassembled WGS sequence"/>
</dbReference>
<evidence type="ECO:0000313" key="2">
    <source>
        <dbReference type="EMBL" id="MBB6249957.1"/>
    </source>
</evidence>